<dbReference type="InterPro" id="IPR000073">
    <property type="entry name" value="AB_hydrolase_1"/>
</dbReference>
<dbReference type="Proteomes" id="UP001501265">
    <property type="component" value="Unassembled WGS sequence"/>
</dbReference>
<dbReference type="SUPFAM" id="SSF53474">
    <property type="entry name" value="alpha/beta-Hydrolases"/>
    <property type="match status" value="1"/>
</dbReference>
<name>A0ABP9C6X0_9ACTN</name>
<dbReference type="PANTHER" id="PTHR43433:SF5">
    <property type="entry name" value="AB HYDROLASE-1 DOMAIN-CONTAINING PROTEIN"/>
    <property type="match status" value="1"/>
</dbReference>
<gene>
    <name evidence="2" type="ORF">GCM10023220_36390</name>
</gene>
<organism evidence="2 3">
    <name type="scientific">Streptomyces ziwulingensis</name>
    <dbReference type="NCBI Taxonomy" id="1045501"/>
    <lineage>
        <taxon>Bacteria</taxon>
        <taxon>Bacillati</taxon>
        <taxon>Actinomycetota</taxon>
        <taxon>Actinomycetes</taxon>
        <taxon>Kitasatosporales</taxon>
        <taxon>Streptomycetaceae</taxon>
        <taxon>Streptomyces</taxon>
    </lineage>
</organism>
<sequence>MAVFLASDGTEIAYEVWERDSELPLVLLHHGFIASGQSNWEAPGIVAALTGAGRRVATLDARGHGASGKPHDPAAYGEARMARDVSALLDLLGEEQVDLVGYSMGAIVALLTAVRDRRVRRLVVGGVGAGVPECGGVDSRVIGGPALQHALRTDDPGSITDPTAAGFRAFVDAVGGDRAALAAQAASAHAEPIPLDRIEAPTLVLAGRDDPLAARPEVLAAAVPGATLRTVAGDHFGALRDPDFVGHLLGFLDHAPAPASTPDPA</sequence>
<accession>A0ABP9C6X0</accession>
<feature type="domain" description="AB hydrolase-1" evidence="1">
    <location>
        <begin position="24"/>
        <end position="123"/>
    </location>
</feature>
<dbReference type="InterPro" id="IPR050471">
    <property type="entry name" value="AB_hydrolase"/>
</dbReference>
<dbReference type="EMBL" id="BAABIG010000033">
    <property type="protein sequence ID" value="GAA4803788.1"/>
    <property type="molecule type" value="Genomic_DNA"/>
</dbReference>
<keyword evidence="3" id="KW-1185">Reference proteome</keyword>
<dbReference type="RefSeq" id="WP_345620797.1">
    <property type="nucleotide sequence ID" value="NZ_BAABIG010000033.1"/>
</dbReference>
<dbReference type="PANTHER" id="PTHR43433">
    <property type="entry name" value="HYDROLASE, ALPHA/BETA FOLD FAMILY PROTEIN"/>
    <property type="match status" value="1"/>
</dbReference>
<dbReference type="Gene3D" id="3.40.50.1820">
    <property type="entry name" value="alpha/beta hydrolase"/>
    <property type="match status" value="1"/>
</dbReference>
<keyword evidence="2" id="KW-0378">Hydrolase</keyword>
<dbReference type="GO" id="GO:0016787">
    <property type="term" value="F:hydrolase activity"/>
    <property type="evidence" value="ECO:0007669"/>
    <property type="project" value="UniProtKB-KW"/>
</dbReference>
<protein>
    <submittedName>
        <fullName evidence="2">Alpha/beta hydrolase</fullName>
    </submittedName>
</protein>
<dbReference type="PRINTS" id="PR00111">
    <property type="entry name" value="ABHYDROLASE"/>
</dbReference>
<dbReference type="Pfam" id="PF00561">
    <property type="entry name" value="Abhydrolase_1"/>
    <property type="match status" value="1"/>
</dbReference>
<reference evidence="3" key="1">
    <citation type="journal article" date="2019" name="Int. J. Syst. Evol. Microbiol.">
        <title>The Global Catalogue of Microorganisms (GCM) 10K type strain sequencing project: providing services to taxonomists for standard genome sequencing and annotation.</title>
        <authorList>
            <consortium name="The Broad Institute Genomics Platform"/>
            <consortium name="The Broad Institute Genome Sequencing Center for Infectious Disease"/>
            <person name="Wu L."/>
            <person name="Ma J."/>
        </authorList>
    </citation>
    <scope>NUCLEOTIDE SEQUENCE [LARGE SCALE GENOMIC DNA]</scope>
    <source>
        <strain evidence="3">JCM 18081</strain>
    </source>
</reference>
<evidence type="ECO:0000313" key="3">
    <source>
        <dbReference type="Proteomes" id="UP001501265"/>
    </source>
</evidence>
<dbReference type="InterPro" id="IPR029058">
    <property type="entry name" value="AB_hydrolase_fold"/>
</dbReference>
<evidence type="ECO:0000313" key="2">
    <source>
        <dbReference type="EMBL" id="GAA4803788.1"/>
    </source>
</evidence>
<evidence type="ECO:0000259" key="1">
    <source>
        <dbReference type="Pfam" id="PF00561"/>
    </source>
</evidence>
<proteinExistence type="predicted"/>
<comment type="caution">
    <text evidence="2">The sequence shown here is derived from an EMBL/GenBank/DDBJ whole genome shotgun (WGS) entry which is preliminary data.</text>
</comment>